<protein>
    <submittedName>
        <fullName evidence="1">Uncharacterized protein</fullName>
    </submittedName>
</protein>
<accession>A0A3A1YM62</accession>
<keyword evidence="2" id="KW-1185">Reference proteome</keyword>
<comment type="caution">
    <text evidence="1">The sequence shown here is derived from an EMBL/GenBank/DDBJ whole genome shotgun (WGS) entry which is preliminary data.</text>
</comment>
<evidence type="ECO:0000313" key="1">
    <source>
        <dbReference type="EMBL" id="RIY39383.1"/>
    </source>
</evidence>
<proteinExistence type="predicted"/>
<gene>
    <name evidence="1" type="ORF">CKF58_02275</name>
</gene>
<organism evidence="1 2">
    <name type="scientific">Psittacicella hinzii</name>
    <dbReference type="NCBI Taxonomy" id="2028575"/>
    <lineage>
        <taxon>Bacteria</taxon>
        <taxon>Pseudomonadati</taxon>
        <taxon>Pseudomonadota</taxon>
        <taxon>Gammaproteobacteria</taxon>
        <taxon>Pasteurellales</taxon>
        <taxon>Psittacicellaceae</taxon>
        <taxon>Psittacicella</taxon>
    </lineage>
</organism>
<name>A0A3A1YM62_9GAMM</name>
<dbReference type="Proteomes" id="UP000265916">
    <property type="component" value="Unassembled WGS sequence"/>
</dbReference>
<dbReference type="EMBL" id="NRJG01000033">
    <property type="protein sequence ID" value="RIY39383.1"/>
    <property type="molecule type" value="Genomic_DNA"/>
</dbReference>
<sequence>MRDCYFAISRDNMHLLSEAMLPENAIFIDDVVNLLAPCQEDFDCYRYTACMQHVIKRITQAIGALEFNLFTPGINTFLTYGLASSPLCKSLHFIEQGQESYYRPITRAYNFKQADIANKYSQFFVANPDFVAPNTGVQDFMPLTAYNVEGLHNNNLNPEKVQFFRLNRQAFKHVEQQNRAALEHLPEEQREALQLKFTTFDLEQVKHFVYTGPLLPVAQQYQENLDMFQVLAVDPLYYDHPGEPTAEDYQVYRNHIKSLIARIQHQQNIELLFVRFAKGQSQKEKDLVTEILDQTDFYFLVLEDDFNLELEFALAPTNQFLVHGISSELLIYAQTFQQSVCEYVDLVVHDQQWNNYLSNRGYFIKSILFELSSDLNDNDSVPYRHVFVVTSEIALATSLTLIKQFDLSTDQCFMLTDRKNYPKVSAIFNEAQVMMYDDFEIIYEHVNTQRRVIHYLDAATYVNGMINKFIGYYNYSLYTDSMDSYLSMQLASHFRCKEANLIESGVASAQINNDFGITKAHEFCATLYNKFPQQLPAGAATLTPHVISYCFRLRKYAFTQPVIRKPMMLINLQVKQLRELNLYNQVIAPVDGAERIHLLVIENNQMDYPFVQQYLADYASVLKSLEDRNLGHLYIMLIHPNINIFNQLKNFIIATGIPSFLFYNIDLFSELFYANKQVRVHTMSPKIAALAQFSQQAFTLYHNSIPVSEHEELPNLKLRTTLTDVIISDLDNLGKASQ</sequence>
<reference evidence="1 2" key="1">
    <citation type="submission" date="2017-08" db="EMBL/GenBank/DDBJ databases">
        <title>Reclassification of Bisgaard taxon 37 and 44.</title>
        <authorList>
            <person name="Christensen H."/>
        </authorList>
    </citation>
    <scope>NUCLEOTIDE SEQUENCE [LARGE SCALE GENOMIC DNA]</scope>
    <source>
        <strain evidence="1 2">111</strain>
    </source>
</reference>
<dbReference type="AlphaFoldDB" id="A0A3A1YM62"/>
<evidence type="ECO:0000313" key="2">
    <source>
        <dbReference type="Proteomes" id="UP000265916"/>
    </source>
</evidence>